<accession>A0A835JUA1</accession>
<sequence>MTRRGHSEIFFETVELVLEIFSIRVRVGTRVIFHVIRFLGLGPYVDDGHWLDCKRYALNEDVTCVTCGKQHQRVVELDLKPYKLLENNCFSQNIPRELGSLFRLEALVLANNSFSGEIPANISRCSNLLGLESDGNNLTGKLPADFGSLSKLKAMRIDYWNSWKLHYVEKFAFGGDLLPRVYSEVSEFFQSTSIFQSLLQQLDRSNSKDFVRLQVDAVLGFVV</sequence>
<dbReference type="EMBL" id="JADGMS010000008">
    <property type="protein sequence ID" value="KAF9676633.1"/>
    <property type="molecule type" value="Genomic_DNA"/>
</dbReference>
<name>A0A835JUA1_9ROSI</name>
<comment type="caution">
    <text evidence="2">The sequence shown here is derived from an EMBL/GenBank/DDBJ whole genome shotgun (WGS) entry which is preliminary data.</text>
</comment>
<keyword evidence="3" id="KW-1185">Reference proteome</keyword>
<dbReference type="InterPro" id="IPR051848">
    <property type="entry name" value="PGIP"/>
</dbReference>
<evidence type="ECO:0000256" key="1">
    <source>
        <dbReference type="ARBA" id="ARBA00004196"/>
    </source>
</evidence>
<protein>
    <submittedName>
        <fullName evidence="2">Uncharacterized protein</fullName>
    </submittedName>
</protein>
<evidence type="ECO:0000313" key="2">
    <source>
        <dbReference type="EMBL" id="KAF9676633.1"/>
    </source>
</evidence>
<dbReference type="AlphaFoldDB" id="A0A835JUA1"/>
<dbReference type="Gene3D" id="3.80.10.10">
    <property type="entry name" value="Ribonuclease Inhibitor"/>
    <property type="match status" value="1"/>
</dbReference>
<dbReference type="InterPro" id="IPR001611">
    <property type="entry name" value="Leu-rich_rpt"/>
</dbReference>
<reference evidence="2 3" key="1">
    <citation type="submission" date="2020-10" db="EMBL/GenBank/DDBJ databases">
        <title>Plant Genome Project.</title>
        <authorList>
            <person name="Zhang R.-G."/>
        </authorList>
    </citation>
    <scope>NUCLEOTIDE SEQUENCE [LARGE SCALE GENOMIC DNA]</scope>
    <source>
        <strain evidence="2">FAFU-HL-1</strain>
        <tissue evidence="2">Leaf</tissue>
    </source>
</reference>
<gene>
    <name evidence="2" type="ORF">SADUNF_Sadunf08G0023100</name>
</gene>
<organism evidence="2 3">
    <name type="scientific">Salix dunnii</name>
    <dbReference type="NCBI Taxonomy" id="1413687"/>
    <lineage>
        <taxon>Eukaryota</taxon>
        <taxon>Viridiplantae</taxon>
        <taxon>Streptophyta</taxon>
        <taxon>Embryophyta</taxon>
        <taxon>Tracheophyta</taxon>
        <taxon>Spermatophyta</taxon>
        <taxon>Magnoliopsida</taxon>
        <taxon>eudicotyledons</taxon>
        <taxon>Gunneridae</taxon>
        <taxon>Pentapetalae</taxon>
        <taxon>rosids</taxon>
        <taxon>fabids</taxon>
        <taxon>Malpighiales</taxon>
        <taxon>Salicaceae</taxon>
        <taxon>Saliceae</taxon>
        <taxon>Salix</taxon>
    </lineage>
</organism>
<dbReference type="SUPFAM" id="SSF52058">
    <property type="entry name" value="L domain-like"/>
    <property type="match status" value="1"/>
</dbReference>
<dbReference type="Pfam" id="PF00560">
    <property type="entry name" value="LRR_1"/>
    <property type="match status" value="1"/>
</dbReference>
<proteinExistence type="predicted"/>
<dbReference type="OrthoDB" id="687555at2759"/>
<dbReference type="Proteomes" id="UP000657918">
    <property type="component" value="Chromosome 8"/>
</dbReference>
<dbReference type="InterPro" id="IPR032675">
    <property type="entry name" value="LRR_dom_sf"/>
</dbReference>
<evidence type="ECO:0000313" key="3">
    <source>
        <dbReference type="Proteomes" id="UP000657918"/>
    </source>
</evidence>
<dbReference type="PANTHER" id="PTHR48059:SF30">
    <property type="entry name" value="OS06G0587000 PROTEIN"/>
    <property type="match status" value="1"/>
</dbReference>
<dbReference type="PANTHER" id="PTHR48059">
    <property type="entry name" value="POLYGALACTURONASE INHIBITOR 1"/>
    <property type="match status" value="1"/>
</dbReference>
<comment type="subcellular location">
    <subcellularLocation>
        <location evidence="1">Cell envelope</location>
    </subcellularLocation>
</comment>